<gene>
    <name evidence="3" type="ordered locus">Acid_2762</name>
</gene>
<dbReference type="InterPro" id="IPR027946">
    <property type="entry name" value="Ogl_dom"/>
</dbReference>
<dbReference type="InParanoid" id="Q023U0"/>
<feature type="chain" id="PRO_5004162966" description="Oligogalacturonate lyase domain-containing protein" evidence="1">
    <location>
        <begin position="20"/>
        <end position="441"/>
    </location>
</feature>
<feature type="signal peptide" evidence="1">
    <location>
        <begin position="1"/>
        <end position="19"/>
    </location>
</feature>
<protein>
    <recommendedName>
        <fullName evidence="2">Oligogalacturonate lyase domain-containing protein</fullName>
    </recommendedName>
</protein>
<dbReference type="InterPro" id="IPR015943">
    <property type="entry name" value="WD40/YVTN_repeat-like_dom_sf"/>
</dbReference>
<dbReference type="OrthoDB" id="8432779at2"/>
<dbReference type="EMBL" id="CP000473">
    <property type="protein sequence ID" value="ABJ83750.1"/>
    <property type="molecule type" value="Genomic_DNA"/>
</dbReference>
<accession>Q023U0</accession>
<dbReference type="Pfam" id="PF14583">
    <property type="entry name" value="Pectate_lyase22"/>
    <property type="match status" value="1"/>
</dbReference>
<dbReference type="GO" id="GO:0047487">
    <property type="term" value="F:oligogalacturonide lyase activity"/>
    <property type="evidence" value="ECO:0007669"/>
    <property type="project" value="InterPro"/>
</dbReference>
<keyword evidence="1" id="KW-0732">Signal</keyword>
<evidence type="ECO:0000313" key="3">
    <source>
        <dbReference type="EMBL" id="ABJ83750.1"/>
    </source>
</evidence>
<dbReference type="GO" id="GO:0045490">
    <property type="term" value="P:pectin catabolic process"/>
    <property type="evidence" value="ECO:0007669"/>
    <property type="project" value="InterPro"/>
</dbReference>
<sequence length="441" mass="48277" precursor="true">MRNLTLLALAAIRILTAQSALPTEWIDTATGHRVIRLSRDDGTQSLYFNQNAYTADGKKLIVTTAGGGIATIVLATREVKPLVAGPVSVLVAGRRTGDVYYTKRDTGGAIVYAANVDTGATRQVVKLPPGRNVASLNADETLLLGTYVEGAGITPPAGAPARNPADAARFGQANYEAVGADGKPMTFADAKDLRLHNQLMATRAGAPRVLFTVNTGTGELKDIFREHEWLGHLQFSPTDPSLIMFCHEGTWHEVDRIWTIHADGAGLKKIHTRTMNMEIAGHEFFSSDGAAIWYDLQTPRGLDFWLAGYQVATGKRTWYHLDRNEWSVHFNVSPDGKLFAGDGGDSEMVARAPDGKWIYLFRPQRVSDVAGVKAANSDALIDTGFFQSERLVNMSKHDYRLEPNVTFSPDMKWVVFRSNMLGPIHVYAVEIAKASPNEPRP</sequence>
<reference evidence="3" key="1">
    <citation type="submission" date="2006-10" db="EMBL/GenBank/DDBJ databases">
        <title>Complete sequence of Solibacter usitatus Ellin6076.</title>
        <authorList>
            <consortium name="US DOE Joint Genome Institute"/>
            <person name="Copeland A."/>
            <person name="Lucas S."/>
            <person name="Lapidus A."/>
            <person name="Barry K."/>
            <person name="Detter J.C."/>
            <person name="Glavina del Rio T."/>
            <person name="Hammon N."/>
            <person name="Israni S."/>
            <person name="Dalin E."/>
            <person name="Tice H."/>
            <person name="Pitluck S."/>
            <person name="Thompson L.S."/>
            <person name="Brettin T."/>
            <person name="Bruce D."/>
            <person name="Han C."/>
            <person name="Tapia R."/>
            <person name="Gilna P."/>
            <person name="Schmutz J."/>
            <person name="Larimer F."/>
            <person name="Land M."/>
            <person name="Hauser L."/>
            <person name="Kyrpides N."/>
            <person name="Mikhailova N."/>
            <person name="Janssen P.H."/>
            <person name="Kuske C.R."/>
            <person name="Richardson P."/>
        </authorList>
    </citation>
    <scope>NUCLEOTIDE SEQUENCE</scope>
    <source>
        <strain evidence="3">Ellin6076</strain>
    </source>
</reference>
<name>Q023U0_SOLUE</name>
<proteinExistence type="predicted"/>
<dbReference type="AlphaFoldDB" id="Q023U0"/>
<dbReference type="KEGG" id="sus:Acid_2762"/>
<dbReference type="CAZy" id="PL22">
    <property type="family name" value="Polysaccharide Lyase Family 22"/>
</dbReference>
<dbReference type="eggNOG" id="COG0823">
    <property type="taxonomic scope" value="Bacteria"/>
</dbReference>
<dbReference type="Gene3D" id="2.130.10.10">
    <property type="entry name" value="YVTN repeat-like/Quinoprotein amine dehydrogenase"/>
    <property type="match status" value="1"/>
</dbReference>
<evidence type="ECO:0000256" key="1">
    <source>
        <dbReference type="SAM" id="SignalP"/>
    </source>
</evidence>
<feature type="domain" description="Oligogalacturonate lyase" evidence="2">
    <location>
        <begin position="210"/>
        <end position="432"/>
    </location>
</feature>
<dbReference type="STRING" id="234267.Acid_2762"/>
<organism evidence="3">
    <name type="scientific">Solibacter usitatus (strain Ellin6076)</name>
    <dbReference type="NCBI Taxonomy" id="234267"/>
    <lineage>
        <taxon>Bacteria</taxon>
        <taxon>Pseudomonadati</taxon>
        <taxon>Acidobacteriota</taxon>
        <taxon>Terriglobia</taxon>
        <taxon>Bryobacterales</taxon>
        <taxon>Solibacteraceae</taxon>
        <taxon>Candidatus Solibacter</taxon>
    </lineage>
</organism>
<evidence type="ECO:0000259" key="2">
    <source>
        <dbReference type="Pfam" id="PF14583"/>
    </source>
</evidence>
<dbReference type="SUPFAM" id="SSF82171">
    <property type="entry name" value="DPP6 N-terminal domain-like"/>
    <property type="match status" value="1"/>
</dbReference>
<dbReference type="HOGENOM" id="CLU_610983_0_0_0"/>